<dbReference type="RefSeq" id="WP_051255186.1">
    <property type="nucleotide sequence ID" value="NZ_AVPF01000015.1"/>
</dbReference>
<dbReference type="Proteomes" id="UP000030403">
    <property type="component" value="Unassembled WGS sequence"/>
</dbReference>
<dbReference type="Gene3D" id="3.40.50.720">
    <property type="entry name" value="NAD(P)-binding Rossmann-like Domain"/>
    <property type="match status" value="1"/>
</dbReference>
<comment type="similarity">
    <text evidence="1 3">Belongs to the short-chain dehydrogenases/reductases (SDR) family.</text>
</comment>
<accession>A0A0A5GE87</accession>
<dbReference type="PRINTS" id="PR00081">
    <property type="entry name" value="GDHRDH"/>
</dbReference>
<sequence length="265" mass="28595">MRKLQDEIVIITGSTKGIGRSIAKTLASEGAAVVVNGRSHEAVEATVCEIESKGGRVAGVTGSVTDDDTGQSLVDEAVRKFGRVTCLINNAGNVRDHMSYKMSVEDFKDVLDVHVNGAFQCTLPFIQKLREQGDGGVLLNMTSSAGLTGNIGQVNYSAAKAGLVGMTWTLAAELKKDRIQVNAIAPAALTDMTRPHIEKAEQKAKERGKELPSYWEVGMPEDVANFVADILEQPDLEKSGEIFSVNGDRRGVWHPPQHEPSPRNK</sequence>
<dbReference type="InterPro" id="IPR002347">
    <property type="entry name" value="SDR_fam"/>
</dbReference>
<dbReference type="Pfam" id="PF00106">
    <property type="entry name" value="adh_short"/>
    <property type="match status" value="1"/>
</dbReference>
<evidence type="ECO:0000256" key="1">
    <source>
        <dbReference type="ARBA" id="ARBA00006484"/>
    </source>
</evidence>
<gene>
    <name evidence="6" type="ORF">N783_06200</name>
</gene>
<dbReference type="InterPro" id="IPR051687">
    <property type="entry name" value="Peroxisomal_Beta-Oxidation"/>
</dbReference>
<reference evidence="6 7" key="1">
    <citation type="submission" date="2013-08" db="EMBL/GenBank/DDBJ databases">
        <authorList>
            <person name="Huang J."/>
            <person name="Wang G."/>
        </authorList>
    </citation>
    <scope>NUCLEOTIDE SEQUENCE [LARGE SCALE GENOMIC DNA]</scope>
    <source>
        <strain evidence="6 7">BH030004</strain>
    </source>
</reference>
<dbReference type="GO" id="GO:0016491">
    <property type="term" value="F:oxidoreductase activity"/>
    <property type="evidence" value="ECO:0007669"/>
    <property type="project" value="UniProtKB-KW"/>
</dbReference>
<evidence type="ECO:0000313" key="7">
    <source>
        <dbReference type="Proteomes" id="UP000030403"/>
    </source>
</evidence>
<dbReference type="SUPFAM" id="SSF51735">
    <property type="entry name" value="NAD(P)-binding Rossmann-fold domains"/>
    <property type="match status" value="1"/>
</dbReference>
<keyword evidence="2" id="KW-0560">Oxidoreductase</keyword>
<dbReference type="FunFam" id="3.40.50.720:FF:000173">
    <property type="entry name" value="3-oxoacyl-[acyl-carrier protein] reductase"/>
    <property type="match status" value="1"/>
</dbReference>
<keyword evidence="7" id="KW-1185">Reference proteome</keyword>
<feature type="region of interest" description="Disordered" evidence="4">
    <location>
        <begin position="239"/>
        <end position="265"/>
    </location>
</feature>
<evidence type="ECO:0000256" key="2">
    <source>
        <dbReference type="ARBA" id="ARBA00023002"/>
    </source>
</evidence>
<dbReference type="OrthoDB" id="5786478at2"/>
<organism evidence="6 7">
    <name type="scientific">Pontibacillus marinus BH030004 = DSM 16465</name>
    <dbReference type="NCBI Taxonomy" id="1385511"/>
    <lineage>
        <taxon>Bacteria</taxon>
        <taxon>Bacillati</taxon>
        <taxon>Bacillota</taxon>
        <taxon>Bacilli</taxon>
        <taxon>Bacillales</taxon>
        <taxon>Bacillaceae</taxon>
        <taxon>Pontibacillus</taxon>
    </lineage>
</organism>
<evidence type="ECO:0000313" key="6">
    <source>
        <dbReference type="EMBL" id="KGX89450.1"/>
    </source>
</evidence>
<dbReference type="PRINTS" id="PR00080">
    <property type="entry name" value="SDRFAMILY"/>
</dbReference>
<dbReference type="PROSITE" id="PS00061">
    <property type="entry name" value="ADH_SHORT"/>
    <property type="match status" value="1"/>
</dbReference>
<feature type="domain" description="Ketoreductase" evidence="5">
    <location>
        <begin position="7"/>
        <end position="207"/>
    </location>
</feature>
<protein>
    <submittedName>
        <fullName evidence="6">3-oxoacyl-ACP reductase</fullName>
    </submittedName>
</protein>
<evidence type="ECO:0000256" key="3">
    <source>
        <dbReference type="RuleBase" id="RU000363"/>
    </source>
</evidence>
<dbReference type="eggNOG" id="COG1028">
    <property type="taxonomic scope" value="Bacteria"/>
</dbReference>
<dbReference type="InterPro" id="IPR057326">
    <property type="entry name" value="KR_dom"/>
</dbReference>
<dbReference type="SMART" id="SM00822">
    <property type="entry name" value="PKS_KR"/>
    <property type="match status" value="1"/>
</dbReference>
<dbReference type="PANTHER" id="PTHR45024:SF2">
    <property type="entry name" value="SCP2 DOMAIN-CONTAINING PROTEIN"/>
    <property type="match status" value="1"/>
</dbReference>
<comment type="caution">
    <text evidence="6">The sequence shown here is derived from an EMBL/GenBank/DDBJ whole genome shotgun (WGS) entry which is preliminary data.</text>
</comment>
<name>A0A0A5GE87_9BACI</name>
<dbReference type="AlphaFoldDB" id="A0A0A5GE87"/>
<dbReference type="InterPro" id="IPR036291">
    <property type="entry name" value="NAD(P)-bd_dom_sf"/>
</dbReference>
<dbReference type="PANTHER" id="PTHR45024">
    <property type="entry name" value="DEHYDROGENASES, SHORT CHAIN"/>
    <property type="match status" value="1"/>
</dbReference>
<evidence type="ECO:0000256" key="4">
    <source>
        <dbReference type="SAM" id="MobiDB-lite"/>
    </source>
</evidence>
<feature type="compositionally biased region" description="Basic and acidic residues" evidence="4">
    <location>
        <begin position="247"/>
        <end position="265"/>
    </location>
</feature>
<evidence type="ECO:0000259" key="5">
    <source>
        <dbReference type="SMART" id="SM00822"/>
    </source>
</evidence>
<dbReference type="STRING" id="1385511.GCA_000425225_00500"/>
<dbReference type="InterPro" id="IPR020904">
    <property type="entry name" value="Sc_DH/Rdtase_CS"/>
</dbReference>
<proteinExistence type="inferred from homology"/>
<dbReference type="EMBL" id="AVPF01000015">
    <property type="protein sequence ID" value="KGX89450.1"/>
    <property type="molecule type" value="Genomic_DNA"/>
</dbReference>